<evidence type="ECO:0000313" key="6">
    <source>
        <dbReference type="EMBL" id="AXI81552.1"/>
    </source>
</evidence>
<dbReference type="PANTHER" id="PTHR42708">
    <property type="entry name" value="ATP/GTP-BINDING PROTEIN-RELATED"/>
    <property type="match status" value="1"/>
</dbReference>
<evidence type="ECO:0000256" key="3">
    <source>
        <dbReference type="ARBA" id="ARBA00022801"/>
    </source>
</evidence>
<evidence type="ECO:0000256" key="5">
    <source>
        <dbReference type="SAM" id="MobiDB-lite"/>
    </source>
</evidence>
<dbReference type="CDD" id="cd00882">
    <property type="entry name" value="Ras_like_GTPase"/>
    <property type="match status" value="1"/>
</dbReference>
<protein>
    <submittedName>
        <fullName evidence="6">ATP-binding protein</fullName>
    </submittedName>
</protein>
<keyword evidence="2" id="KW-0547">Nucleotide-binding</keyword>
<organism evidence="6 7">
    <name type="scientific">Peterkaempfera bronchialis</name>
    <dbReference type="NCBI Taxonomy" id="2126346"/>
    <lineage>
        <taxon>Bacteria</taxon>
        <taxon>Bacillati</taxon>
        <taxon>Actinomycetota</taxon>
        <taxon>Actinomycetes</taxon>
        <taxon>Kitasatosporales</taxon>
        <taxon>Streptomycetaceae</taxon>
        <taxon>Peterkaempfera</taxon>
    </lineage>
</organism>
<dbReference type="EMBL" id="CP031264">
    <property type="protein sequence ID" value="AXI81552.1"/>
    <property type="molecule type" value="Genomic_DNA"/>
</dbReference>
<dbReference type="GO" id="GO:0005525">
    <property type="term" value="F:GTP binding"/>
    <property type="evidence" value="ECO:0007669"/>
    <property type="project" value="UniProtKB-KW"/>
</dbReference>
<keyword evidence="6" id="KW-0067">ATP-binding</keyword>
<feature type="region of interest" description="Disordered" evidence="5">
    <location>
        <begin position="1"/>
        <end position="43"/>
    </location>
</feature>
<comment type="similarity">
    <text evidence="1">Belongs to the GPN-loop GTPase family.</text>
</comment>
<feature type="compositionally biased region" description="Low complexity" evidence="5">
    <location>
        <begin position="14"/>
        <end position="33"/>
    </location>
</feature>
<name>A0A345T6E7_9ACTN</name>
<dbReference type="InterPro" id="IPR004130">
    <property type="entry name" value="Gpn"/>
</dbReference>
<dbReference type="AlphaFoldDB" id="A0A345T6E7"/>
<accession>A0A345T6E7</accession>
<keyword evidence="4" id="KW-0342">GTP-binding</keyword>
<dbReference type="Proteomes" id="UP000249340">
    <property type="component" value="Chromosome"/>
</dbReference>
<reference evidence="7" key="1">
    <citation type="submission" date="2018-07" db="EMBL/GenBank/DDBJ databases">
        <title>Streptacidiphilus bronchialis DSM 106435 chromosome.</title>
        <authorList>
            <person name="Batra D."/>
            <person name="Gulvik C.A."/>
        </authorList>
    </citation>
    <scope>NUCLEOTIDE SEQUENCE [LARGE SCALE GENOMIC DNA]</scope>
    <source>
        <strain evidence="7">DSM 106435</strain>
    </source>
</reference>
<dbReference type="InterPro" id="IPR027417">
    <property type="entry name" value="P-loop_NTPase"/>
</dbReference>
<sequence>MAADPAGGHPPDPVSADPAPADPVSADSSSADPRGVPGIPLGPTGSATSTKIVVAGGFGVGKTTFVSSVSEIMPLTTEAVMTQAGEGVDDASLTPGKSTTTVAMDFGRISLEHDLVLYLFGTPGQQRFWFMWDDLVRGAIGAVVLADTRRLADSFPALDYFEGCGLPFIVAVNQFDDAPRYSPDDVRDSLAVPPEIPVMLCDARMRDSVADVLTALVVHALTVQG</sequence>
<dbReference type="OrthoDB" id="4319884at2"/>
<dbReference type="KEGG" id="stri:C7M71_020500"/>
<gene>
    <name evidence="6" type="ORF">C7M71_020500</name>
</gene>
<dbReference type="Pfam" id="PF03029">
    <property type="entry name" value="ATP_bind_1"/>
    <property type="match status" value="1"/>
</dbReference>
<proteinExistence type="inferred from homology"/>
<evidence type="ECO:0000256" key="4">
    <source>
        <dbReference type="ARBA" id="ARBA00023134"/>
    </source>
</evidence>
<keyword evidence="7" id="KW-1185">Reference proteome</keyword>
<dbReference type="PANTHER" id="PTHR42708:SF1">
    <property type="entry name" value="GLIDING MOTILITY PROTEIN MGLA"/>
    <property type="match status" value="1"/>
</dbReference>
<evidence type="ECO:0000256" key="1">
    <source>
        <dbReference type="ARBA" id="ARBA00005290"/>
    </source>
</evidence>
<evidence type="ECO:0000313" key="7">
    <source>
        <dbReference type="Proteomes" id="UP000249340"/>
    </source>
</evidence>
<dbReference type="InterPro" id="IPR052705">
    <property type="entry name" value="Gliding_Motility_GTPase"/>
</dbReference>
<keyword evidence="3" id="KW-0378">Hydrolase</keyword>
<evidence type="ECO:0000256" key="2">
    <source>
        <dbReference type="ARBA" id="ARBA00022741"/>
    </source>
</evidence>
<dbReference type="SUPFAM" id="SSF52540">
    <property type="entry name" value="P-loop containing nucleoside triphosphate hydrolases"/>
    <property type="match status" value="1"/>
</dbReference>
<dbReference type="GO" id="GO:0005524">
    <property type="term" value="F:ATP binding"/>
    <property type="evidence" value="ECO:0007669"/>
    <property type="project" value="UniProtKB-KW"/>
</dbReference>
<dbReference type="GO" id="GO:0016787">
    <property type="term" value="F:hydrolase activity"/>
    <property type="evidence" value="ECO:0007669"/>
    <property type="project" value="UniProtKB-KW"/>
</dbReference>
<dbReference type="Gene3D" id="3.40.50.300">
    <property type="entry name" value="P-loop containing nucleotide triphosphate hydrolases"/>
    <property type="match status" value="1"/>
</dbReference>